<organism evidence="1">
    <name type="scientific">Siphoviridae sp. ctB3v5</name>
    <dbReference type="NCBI Taxonomy" id="2826186"/>
    <lineage>
        <taxon>Viruses</taxon>
        <taxon>Duplodnaviria</taxon>
        <taxon>Heunggongvirae</taxon>
        <taxon>Uroviricota</taxon>
        <taxon>Caudoviricetes</taxon>
    </lineage>
</organism>
<proteinExistence type="predicted"/>
<reference evidence="1" key="1">
    <citation type="journal article" date="2021" name="Proc. Natl. Acad. Sci. U.S.A.">
        <title>A Catalog of Tens of Thousands of Viruses from Human Metagenomes Reveals Hidden Associations with Chronic Diseases.</title>
        <authorList>
            <person name="Tisza M.J."/>
            <person name="Buck C.B."/>
        </authorList>
    </citation>
    <scope>NUCLEOTIDE SEQUENCE</scope>
    <source>
        <strain evidence="1">CtB3v5</strain>
    </source>
</reference>
<evidence type="ECO:0000313" key="1">
    <source>
        <dbReference type="EMBL" id="DAD78696.1"/>
    </source>
</evidence>
<sequence length="37" mass="4440">MSLFYSLGFLLCKFFHLLPPFYGKLITRTFHYIVVIN</sequence>
<accession>A0A8S5M959</accession>
<name>A0A8S5M959_9CAUD</name>
<protein>
    <submittedName>
        <fullName evidence="1">Uncharacterized protein</fullName>
    </submittedName>
</protein>
<dbReference type="EMBL" id="BK014849">
    <property type="protein sequence ID" value="DAD78696.1"/>
    <property type="molecule type" value="Genomic_DNA"/>
</dbReference>